<evidence type="ECO:0000256" key="1">
    <source>
        <dbReference type="SAM" id="SignalP"/>
    </source>
</evidence>
<protein>
    <recommendedName>
        <fullName evidence="3">Secreted protein</fullName>
    </recommendedName>
</protein>
<proteinExistence type="predicted"/>
<dbReference type="AlphaFoldDB" id="A0A2M4C5K5"/>
<keyword evidence="1" id="KW-0732">Signal</keyword>
<reference evidence="2" key="1">
    <citation type="submission" date="2018-01" db="EMBL/GenBank/DDBJ databases">
        <title>An insight into the sialome of Amazonian anophelines.</title>
        <authorList>
            <person name="Ribeiro J.M."/>
            <person name="Scarpassa V."/>
            <person name="Calvo E."/>
        </authorList>
    </citation>
    <scope>NUCLEOTIDE SEQUENCE</scope>
    <source>
        <tissue evidence="2">Salivary glands</tissue>
    </source>
</reference>
<evidence type="ECO:0008006" key="3">
    <source>
        <dbReference type="Google" id="ProtNLM"/>
    </source>
</evidence>
<evidence type="ECO:0000313" key="2">
    <source>
        <dbReference type="EMBL" id="MBW60590.1"/>
    </source>
</evidence>
<sequence length="284" mass="30960">MTTTSPTATGRTLFTHLLLLVSVGRYSRTHFFQNTSAILCDVSHDVLKVAASLSNGRCGLSPLKLPNKKWLGVSGGSESRSIGTSVSGRELTVNSTSIKVDSRTSSVGSRGSCISRSAFFTDPIRRSQDPPKCGAPGGLNTHRRFGAVSSINRLLSTSFSASFNSRDAPMKFVPQSLISSIGLPRRAINRRIARMQDDVFSVWTSSTWIALVVRHINSAPPPFLNSFPNYHGHWPEIVDSGECEGWPEGAEPFLGNVSHQGWFRSHIAVFTPLTLPPYTVEFNP</sequence>
<name>A0A2M4C5K5_9DIPT</name>
<accession>A0A2M4C5K5</accession>
<feature type="signal peptide" evidence="1">
    <location>
        <begin position="1"/>
        <end position="29"/>
    </location>
</feature>
<dbReference type="EMBL" id="GGFJ01011449">
    <property type="protein sequence ID" value="MBW60590.1"/>
    <property type="molecule type" value="Transcribed_RNA"/>
</dbReference>
<feature type="chain" id="PRO_5014675990" description="Secreted protein" evidence="1">
    <location>
        <begin position="30"/>
        <end position="284"/>
    </location>
</feature>
<organism evidence="2">
    <name type="scientific">Anopheles marajoara</name>
    <dbReference type="NCBI Taxonomy" id="58244"/>
    <lineage>
        <taxon>Eukaryota</taxon>
        <taxon>Metazoa</taxon>
        <taxon>Ecdysozoa</taxon>
        <taxon>Arthropoda</taxon>
        <taxon>Hexapoda</taxon>
        <taxon>Insecta</taxon>
        <taxon>Pterygota</taxon>
        <taxon>Neoptera</taxon>
        <taxon>Endopterygota</taxon>
        <taxon>Diptera</taxon>
        <taxon>Nematocera</taxon>
        <taxon>Culicoidea</taxon>
        <taxon>Culicidae</taxon>
        <taxon>Anophelinae</taxon>
        <taxon>Anopheles</taxon>
    </lineage>
</organism>